<evidence type="ECO:0008006" key="3">
    <source>
        <dbReference type="Google" id="ProtNLM"/>
    </source>
</evidence>
<protein>
    <recommendedName>
        <fullName evidence="3">LigA protein</fullName>
    </recommendedName>
</protein>
<organism evidence="1 2">
    <name type="scientific">Dactylosporangium cerinum</name>
    <dbReference type="NCBI Taxonomy" id="1434730"/>
    <lineage>
        <taxon>Bacteria</taxon>
        <taxon>Bacillati</taxon>
        <taxon>Actinomycetota</taxon>
        <taxon>Actinomycetes</taxon>
        <taxon>Micromonosporales</taxon>
        <taxon>Micromonosporaceae</taxon>
        <taxon>Dactylosporangium</taxon>
    </lineage>
</organism>
<name>A0ABV9W2X6_9ACTN</name>
<keyword evidence="2" id="KW-1185">Reference proteome</keyword>
<dbReference type="EMBL" id="JBHSIU010000041">
    <property type="protein sequence ID" value="MFC5001915.1"/>
    <property type="molecule type" value="Genomic_DNA"/>
</dbReference>
<accession>A0ABV9W2X6</accession>
<gene>
    <name evidence="1" type="ORF">ACFPIJ_29270</name>
</gene>
<evidence type="ECO:0000313" key="1">
    <source>
        <dbReference type="EMBL" id="MFC5001915.1"/>
    </source>
</evidence>
<sequence length="1153" mass="124304">MNVAPVGVRAVVQWPRHAEARGRYLVVADVELGEPGEWPYAREEFVIGCVLEGGTAFRVEAMGSTGLVLHRFGGTYGPVRFVVHAERDPSADGSDGLRLTLLTEGGVPFQTLPLQVLPRSAATAGRRPAAVEGPLIRPVPRQRTEPPARLRREPRRSALLIAATAGGEAVGDVLHARHGFGRIMSHAGDTVTRIAGAYEELIATTGPGDAVVVHLHGRALRHPPDDTDGGGVLPVTTAELDAFHRRLTAVTANVTVIYDIGGLDQTWRTGHPLDPQPVELYSGASPGPAREPNPFAAELARALGEAAGLRVTWATLVDEVCRRVLRLSPEQRPAVVGPAQRVLFGTAEARGEPTLPVVVSKRGDLVRLSGARLLNVQIGDEFAILAGGADGQPVLGTATVEGLAEFGAYARLELLDAAMAVPAGAVARRTRAAAERIPVRLPPLDDDLARLHAAVRSSTMLRPSGDDGWVYEVRGDDRHRLTILDRIGPLSDPVSAMSGSGRVLADLERLARATALRRLANGPVHGFEPVAAAGLVVDGAPVPLDGSALLYPGDRISISLRNDNTHPVHVSLVDVGVAADVTVLTASSPSGIRLDPGARHVVDGTDLSPGTPGLRIEWPAGLAPAGPRPETILVITTAEPHDLGSLGQRRVRAPLRDSPLARALAQASYGIGRATGDVPDDGSGAYAIRAIRFDLAPGARPVAIPDDWPAPGSIMTAAELRDLAPRFRQSGLECDASLVARIVSDVAEYDAYARTVPGPTPPQPLDELLPLMGWLLYEASWDAVQRLPAMLNATMTAADELRRGLDLLGWISALADAARRLPWPAFAGRALGAIRAQALAESKRDTEAGYDVAWIVHQEANRRYYEYRESLATAARRERYVRDLDEMLLQLALAETGTACRKAERVISRWPEEFADDDEDFWVDQLFGDLTAAAVAGELAIDTGRRIQQRYGFADTVTEQRLALHTALQNPGIMTARVSTLLLALGPAIRRTGRLPGTFQTWEQWEAHELGRFTKAYQTIEAPVLVDRRPEPMRPTVLRQLIHMRLNLALLKPGYRLPSSLSLDPVLQLTELDDAALAALSDRLAPADGRPGRERGVGAAMMPAVIRSIRACRGRGPEDRSYDRWRVDWFRLDRFSNESGRRTRLDEALAASR</sequence>
<evidence type="ECO:0000313" key="2">
    <source>
        <dbReference type="Proteomes" id="UP001595912"/>
    </source>
</evidence>
<dbReference type="RefSeq" id="WP_380119510.1">
    <property type="nucleotide sequence ID" value="NZ_JBHSIU010000041.1"/>
</dbReference>
<comment type="caution">
    <text evidence="1">The sequence shown here is derived from an EMBL/GenBank/DDBJ whole genome shotgun (WGS) entry which is preliminary data.</text>
</comment>
<proteinExistence type="predicted"/>
<reference evidence="2" key="1">
    <citation type="journal article" date="2019" name="Int. J. Syst. Evol. Microbiol.">
        <title>The Global Catalogue of Microorganisms (GCM) 10K type strain sequencing project: providing services to taxonomists for standard genome sequencing and annotation.</title>
        <authorList>
            <consortium name="The Broad Institute Genomics Platform"/>
            <consortium name="The Broad Institute Genome Sequencing Center for Infectious Disease"/>
            <person name="Wu L."/>
            <person name="Ma J."/>
        </authorList>
    </citation>
    <scope>NUCLEOTIDE SEQUENCE [LARGE SCALE GENOMIC DNA]</scope>
    <source>
        <strain evidence="2">CGMCC 4.7152</strain>
    </source>
</reference>
<dbReference type="Proteomes" id="UP001595912">
    <property type="component" value="Unassembled WGS sequence"/>
</dbReference>